<feature type="transmembrane region" description="Helical" evidence="1">
    <location>
        <begin position="70"/>
        <end position="93"/>
    </location>
</feature>
<feature type="transmembrane region" description="Helical" evidence="1">
    <location>
        <begin position="37"/>
        <end position="58"/>
    </location>
</feature>
<accession>A0A6V8LQP2</accession>
<protein>
    <submittedName>
        <fullName evidence="2">Uncharacterized protein</fullName>
    </submittedName>
</protein>
<dbReference type="EMBL" id="BLTE01000012">
    <property type="protein sequence ID" value="GFK94813.1"/>
    <property type="molecule type" value="Genomic_DNA"/>
</dbReference>
<feature type="transmembrane region" description="Helical" evidence="1">
    <location>
        <begin position="174"/>
        <end position="195"/>
    </location>
</feature>
<reference evidence="2 3" key="2">
    <citation type="submission" date="2020-05" db="EMBL/GenBank/DDBJ databases">
        <title>Draft genome sequence of Desulfovibrio sp. strainFSS-1.</title>
        <authorList>
            <person name="Shimoshige H."/>
            <person name="Kobayashi H."/>
            <person name="Maekawa T."/>
        </authorList>
    </citation>
    <scope>NUCLEOTIDE SEQUENCE [LARGE SCALE GENOMIC DNA]</scope>
    <source>
        <strain evidence="2 3">SIID29052-01</strain>
    </source>
</reference>
<gene>
    <name evidence="2" type="ORF">NNJEOMEG_02661</name>
</gene>
<dbReference type="Proteomes" id="UP000494245">
    <property type="component" value="Unassembled WGS sequence"/>
</dbReference>
<evidence type="ECO:0000313" key="3">
    <source>
        <dbReference type="Proteomes" id="UP000494245"/>
    </source>
</evidence>
<reference evidence="2 3" key="1">
    <citation type="submission" date="2020-04" db="EMBL/GenBank/DDBJ databases">
        <authorList>
            <consortium name="Desulfovibrio sp. FSS-1 genome sequencing consortium"/>
            <person name="Shimoshige H."/>
            <person name="Kobayashi H."/>
            <person name="Maekawa T."/>
        </authorList>
    </citation>
    <scope>NUCLEOTIDE SEQUENCE [LARGE SCALE GENOMIC DNA]</scope>
    <source>
        <strain evidence="2 3">SIID29052-01</strain>
    </source>
</reference>
<name>A0A6V8LQP2_9BACT</name>
<keyword evidence="3" id="KW-1185">Reference proteome</keyword>
<dbReference type="AlphaFoldDB" id="A0A6V8LQP2"/>
<comment type="caution">
    <text evidence="2">The sequence shown here is derived from an EMBL/GenBank/DDBJ whole genome shotgun (WGS) entry which is preliminary data.</text>
</comment>
<feature type="transmembrane region" description="Helical" evidence="1">
    <location>
        <begin position="133"/>
        <end position="153"/>
    </location>
</feature>
<keyword evidence="1" id="KW-1133">Transmembrane helix</keyword>
<keyword evidence="1" id="KW-0472">Membrane</keyword>
<evidence type="ECO:0000256" key="1">
    <source>
        <dbReference type="SAM" id="Phobius"/>
    </source>
</evidence>
<evidence type="ECO:0000313" key="2">
    <source>
        <dbReference type="EMBL" id="GFK94813.1"/>
    </source>
</evidence>
<sequence length="201" mass="22454">MTIPRRLPLVLSCVLAGALLWPGAALANIGVPMILLTLPGMVLTLIPVVLLEVWVLAGRLTLPARTAFRVSAWANAATTFVGVPVTWFLLYLLEMFTGGGQAYGIETPLQKFLAVTWQAPWLIPYEMDGNLRWMVPTAAMWLLVPSFFTSWWLETRVARRLLKDADPARLSAAMLRANLLSYVFLELLAVAWLVYSVHFDR</sequence>
<dbReference type="RefSeq" id="WP_173085250.1">
    <property type="nucleotide sequence ID" value="NZ_BLTE01000012.1"/>
</dbReference>
<proteinExistence type="predicted"/>
<organism evidence="2 3">
    <name type="scientific">Fundidesulfovibrio magnetotacticus</name>
    <dbReference type="NCBI Taxonomy" id="2730080"/>
    <lineage>
        <taxon>Bacteria</taxon>
        <taxon>Pseudomonadati</taxon>
        <taxon>Thermodesulfobacteriota</taxon>
        <taxon>Desulfovibrionia</taxon>
        <taxon>Desulfovibrionales</taxon>
        <taxon>Desulfovibrionaceae</taxon>
        <taxon>Fundidesulfovibrio</taxon>
    </lineage>
</organism>
<keyword evidence="1" id="KW-0812">Transmembrane</keyword>